<dbReference type="InterPro" id="IPR010788">
    <property type="entry name" value="VDE_dom"/>
</dbReference>
<dbReference type="InterPro" id="IPR044682">
    <property type="entry name" value="VDE"/>
</dbReference>
<keyword evidence="1" id="KW-0732">Signal</keyword>
<dbReference type="PANTHER" id="PTHR33970">
    <property type="entry name" value="VIOLAXANTHIN DE-EPOXIDASE, CHLOROPLASTIC-RELATED"/>
    <property type="match status" value="1"/>
</dbReference>
<dbReference type="GO" id="GO:0010028">
    <property type="term" value="P:xanthophyll cycle"/>
    <property type="evidence" value="ECO:0007669"/>
    <property type="project" value="InterPro"/>
</dbReference>
<dbReference type="Gene3D" id="2.40.128.20">
    <property type="match status" value="1"/>
</dbReference>
<dbReference type="Pfam" id="PF07137">
    <property type="entry name" value="VDE"/>
    <property type="match status" value="1"/>
</dbReference>
<evidence type="ECO:0000256" key="1">
    <source>
        <dbReference type="SAM" id="SignalP"/>
    </source>
</evidence>
<dbReference type="GO" id="GO:0046422">
    <property type="term" value="F:violaxanthin de-epoxidase activity"/>
    <property type="evidence" value="ECO:0007669"/>
    <property type="project" value="InterPro"/>
</dbReference>
<evidence type="ECO:0000259" key="2">
    <source>
        <dbReference type="Pfam" id="PF07137"/>
    </source>
</evidence>
<dbReference type="PANTHER" id="PTHR33970:SF1">
    <property type="entry name" value="VIOLAXANTHIN DE-EPOXIDASE, CHLOROPLASTIC"/>
    <property type="match status" value="1"/>
</dbReference>
<feature type="chain" id="PRO_5012461647" evidence="1">
    <location>
        <begin position="17"/>
        <end position="442"/>
    </location>
</feature>
<proteinExistence type="evidence at transcript level"/>
<sequence>MWTLVSFAFMRLSLHAFSVFDLCTVFCSVTLAADADQTLVKQSSGMEEQGTIFGDEVLVDETAYSFASFLLALNSESLRYLSQSPRQSRSANVHGALQDRGLFNELRRGISSLACSLALSCALNTVQPAYAENELATLAAEKSTAELVKPDCIAEKCKSEMEQCAAEKDCTKGLLCTAKCMGDTKCTVGCFARYNTPSLEKVLQCTVEDSQCIMIGTQEPRGDSASEAPKPPKALIKATPETMKGRWYKVMGFNPNYDCYDCQRNTFYTSEEAKEMLTEESVMDIGLNTATIKVEYSMDRERRGAPKTTYSAEVFEKLNFDQEPGSVRTAHTQGRMFGLTFWENWYVIGANNAREPEFRFIWYTGKTLQNRYQGAFVYAREPQIPEKALPSIYKIAREANLNPTAACPIDNTCTKFQPKFRSTVRRSSLPQESSASQESSVS</sequence>
<protein>
    <submittedName>
        <fullName evidence="3">Chloroplast violaxanthin de-epoxidase 1</fullName>
    </submittedName>
</protein>
<organism evidence="3">
    <name type="scientific">Karlodinium veneficum</name>
    <name type="common">Dinoflagellate</name>
    <name type="synonym">Karlodinium micrum</name>
    <dbReference type="NCBI Taxonomy" id="407301"/>
    <lineage>
        <taxon>Eukaryota</taxon>
        <taxon>Sar</taxon>
        <taxon>Alveolata</taxon>
        <taxon>Dinophyceae</taxon>
        <taxon>Gymnodiniales</taxon>
        <taxon>Kareniaceae</taxon>
        <taxon>Karlodinium</taxon>
    </lineage>
</organism>
<dbReference type="EMBL" id="KX524139">
    <property type="protein sequence ID" value="ARG42302.1"/>
    <property type="molecule type" value="mRNA"/>
</dbReference>
<feature type="signal peptide" evidence="1">
    <location>
        <begin position="1"/>
        <end position="16"/>
    </location>
</feature>
<evidence type="ECO:0000313" key="3">
    <source>
        <dbReference type="EMBL" id="ARG42302.1"/>
    </source>
</evidence>
<accession>A0A1W5VMD7</accession>
<reference evidence="3" key="1">
    <citation type="journal article" date="2017" name="Front. Microbiol.">
        <title>Enhancement of Non-photochemical Quenching as an Adaptive Strategy under Phosphorus Deprivation in the Dinoflagellate Karlodinium veneficum.</title>
        <authorList>
            <person name="Cui Y."/>
            <person name="Zhang H."/>
            <person name="Lin S."/>
        </authorList>
    </citation>
    <scope>NUCLEOTIDE SEQUENCE</scope>
</reference>
<dbReference type="AlphaFoldDB" id="A0A1W5VMD7"/>
<dbReference type="InterPro" id="IPR012674">
    <property type="entry name" value="Calycin"/>
</dbReference>
<feature type="domain" description="VDE lipocalin" evidence="2">
    <location>
        <begin position="151"/>
        <end position="411"/>
    </location>
</feature>
<name>A0A1W5VMD7_KARVE</name>